<name>A0A6J5NGR5_9CAUD</name>
<proteinExistence type="predicted"/>
<gene>
    <name evidence="2" type="ORF">UFOVP409_37</name>
    <name evidence="3" type="ORF">UFOVP684_65</name>
</gene>
<dbReference type="EMBL" id="LR796382">
    <property type="protein sequence ID" value="CAB4140432.1"/>
    <property type="molecule type" value="Genomic_DNA"/>
</dbReference>
<protein>
    <submittedName>
        <fullName evidence="3">Uncharacterized protein</fullName>
    </submittedName>
</protein>
<reference evidence="3" key="1">
    <citation type="submission" date="2020-04" db="EMBL/GenBank/DDBJ databases">
        <authorList>
            <person name="Chiriac C."/>
            <person name="Salcher M."/>
            <person name="Ghai R."/>
            <person name="Kavagutti S V."/>
        </authorList>
    </citation>
    <scope>NUCLEOTIDE SEQUENCE</scope>
</reference>
<organism evidence="3">
    <name type="scientific">uncultured Caudovirales phage</name>
    <dbReference type="NCBI Taxonomy" id="2100421"/>
    <lineage>
        <taxon>Viruses</taxon>
        <taxon>Duplodnaviria</taxon>
        <taxon>Heunggongvirae</taxon>
        <taxon>Uroviricota</taxon>
        <taxon>Caudoviricetes</taxon>
        <taxon>Peduoviridae</taxon>
        <taxon>Maltschvirus</taxon>
        <taxon>Maltschvirus maltsch</taxon>
    </lineage>
</organism>
<feature type="compositionally biased region" description="Low complexity" evidence="1">
    <location>
        <begin position="101"/>
        <end position="123"/>
    </location>
</feature>
<accession>A0A6J5NGR5</accession>
<sequence length="163" mass="18002">MPKSWIFLAMFVIAISSYFYGHRQGQAVIQAQWQAEKAEANAQAALAIKKAQDEAIATERRQVAQFRTVEAKLIEDNRKVQNEKDALLDSFTKSGGLRLPSSKSANNSNAVSSATSSSGSNNAEAVCHLPEEFVRELANEAERADQITLQLTACQMILEEERK</sequence>
<evidence type="ECO:0000313" key="3">
    <source>
        <dbReference type="EMBL" id="CAB4157987.1"/>
    </source>
</evidence>
<evidence type="ECO:0000256" key="1">
    <source>
        <dbReference type="SAM" id="MobiDB-lite"/>
    </source>
</evidence>
<feature type="region of interest" description="Disordered" evidence="1">
    <location>
        <begin position="99"/>
        <end position="123"/>
    </location>
</feature>
<evidence type="ECO:0000313" key="2">
    <source>
        <dbReference type="EMBL" id="CAB4140432.1"/>
    </source>
</evidence>
<dbReference type="EMBL" id="LR796652">
    <property type="protein sequence ID" value="CAB4157987.1"/>
    <property type="molecule type" value="Genomic_DNA"/>
</dbReference>